<dbReference type="Proteomes" id="UP000245119">
    <property type="component" value="Linkage Group LG10"/>
</dbReference>
<feature type="compositionally biased region" description="Basic and acidic residues" evidence="1">
    <location>
        <begin position="1008"/>
        <end position="1017"/>
    </location>
</feature>
<evidence type="ECO:0000313" key="4">
    <source>
        <dbReference type="EMBL" id="PVD23842.1"/>
    </source>
</evidence>
<keyword evidence="2" id="KW-0472">Membrane</keyword>
<dbReference type="InterPro" id="IPR036116">
    <property type="entry name" value="FN3_sf"/>
</dbReference>
<feature type="domain" description="Fibronectin type-III" evidence="3">
    <location>
        <begin position="545"/>
        <end position="645"/>
    </location>
</feature>
<protein>
    <recommendedName>
        <fullName evidence="3">Fibronectin type-III domain-containing protein</fullName>
    </recommendedName>
</protein>
<proteinExistence type="predicted"/>
<feature type="region of interest" description="Disordered" evidence="1">
    <location>
        <begin position="982"/>
        <end position="1017"/>
    </location>
</feature>
<dbReference type="PANTHER" id="PTHR48483">
    <property type="entry name" value="INTERLEUKIN-27 SUBUNIT BETA"/>
    <property type="match status" value="1"/>
</dbReference>
<dbReference type="STRING" id="400727.A0A2T7NRR4"/>
<comment type="caution">
    <text evidence="4">The sequence shown here is derived from an EMBL/GenBank/DDBJ whole genome shotgun (WGS) entry which is preliminary data.</text>
</comment>
<dbReference type="PROSITE" id="PS50853">
    <property type="entry name" value="FN3"/>
    <property type="match status" value="2"/>
</dbReference>
<feature type="compositionally biased region" description="Low complexity" evidence="1">
    <location>
        <begin position="958"/>
        <end position="967"/>
    </location>
</feature>
<dbReference type="AlphaFoldDB" id="A0A2T7NRR4"/>
<evidence type="ECO:0000259" key="3">
    <source>
        <dbReference type="PROSITE" id="PS50853"/>
    </source>
</evidence>
<feature type="region of interest" description="Disordered" evidence="1">
    <location>
        <begin position="886"/>
        <end position="912"/>
    </location>
</feature>
<dbReference type="InterPro" id="IPR053073">
    <property type="entry name" value="IL11/IL27_subunit_beta"/>
</dbReference>
<reference evidence="4 5" key="1">
    <citation type="submission" date="2018-04" db="EMBL/GenBank/DDBJ databases">
        <title>The genome of golden apple snail Pomacea canaliculata provides insight into stress tolerance and invasive adaptation.</title>
        <authorList>
            <person name="Liu C."/>
            <person name="Liu B."/>
            <person name="Ren Y."/>
            <person name="Zhang Y."/>
            <person name="Wang H."/>
            <person name="Li S."/>
            <person name="Jiang F."/>
            <person name="Yin L."/>
            <person name="Zhang G."/>
            <person name="Qian W."/>
            <person name="Fan W."/>
        </authorList>
    </citation>
    <scope>NUCLEOTIDE SEQUENCE [LARGE SCALE GENOMIC DNA]</scope>
    <source>
        <strain evidence="4">SZHN2017</strain>
        <tissue evidence="4">Muscle</tissue>
    </source>
</reference>
<evidence type="ECO:0000256" key="2">
    <source>
        <dbReference type="SAM" id="Phobius"/>
    </source>
</evidence>
<dbReference type="OrthoDB" id="6071279at2759"/>
<dbReference type="SMART" id="SM00060">
    <property type="entry name" value="FN3"/>
    <property type="match status" value="3"/>
</dbReference>
<sequence>MSVSKKQALCFCPGLQGITTQSGKENVYLYIGEMLELNCTLNPSVRGNASDLTFDVRNNILDESQERISKEFQHVVDNFTLQLRRVIESEHDAGSYNCWFLCETDDSPCELIDSVEVAVQWRPQKVENITCFVYNWDESLTCQWNLGVQYLDPTKYENPDVIISAFIMPVSYQYGRRRLGSPVICPSPLNITIEFCVWTGNMGSSIYQLVINVTNTQRQENSITSKRLKTDEIIKPSPVQDLWLTNKTSSCISAAWNHARMYRKKIYHVQVFSRDGQMLQDVTEISDTSHQFCGLNPYTAYRVSVTCKPKEAGFWSEGRNITVITEEAVPSQSFSIHPGSYVVQKCSKDNIRNVTLYFMSIPEDQRNGKIIGYQLQYNGRTVDVDREPQLLATVENIPCNQDVLVHIFARNKAGLSNTSSAILIHAGADSSDDFSVELSKDELFAVWDGKVSAVRNSVKVETENGGRPYTLQSLEEMTIFWCEGDAFGDTKQCETEIEWNTTSLKEGRMKLPIREEDSKKYIVGFSFGNRSIIWASCLYKEDGVPPEAPKDVRVVNGQEKFEVQWQSKDCSYSYPYHITGYTVQICETSNCAGTTRTVPVEGGSSRHTSISAIPGFQYNLSLQAVTSTGEEGPWSESTLVKLDENSSSGDVGLLGIPFVAAAATALVASIIVCIVIKFRQCMISRKAKFQEPMFKTHEFLFSNLRDVDPRLSVPSPNSGQLDSPQTPTGATGMSSVNTDTTYLQQQTVFEEPPVAMEVTYMLPNPQTSATDNDNIPEGRSEAYWSQRSSDGGSQLCNGYTRLGLDSQDDDGARAVLEVDRGINPQVEVLVLPVQMSTCDITHREGLTAVGLHSSKIPSVVTSFPNPKHDTTTSGYIVDVQAASSSVIGHSDASPPSPAGVEDKPRCNSQPVAGRSWTTAAHSSYVPVTMACTSNTSHVTVTSPGGELADSEQHSLLPSGSSANLSVDDSSVASASSVRLHGGYVQAPGQGHVDPYVMQAPVNTSESSDDTRSDPSDR</sequence>
<accession>A0A2T7NRR4</accession>
<feature type="region of interest" description="Disordered" evidence="1">
    <location>
        <begin position="711"/>
        <end position="732"/>
    </location>
</feature>
<dbReference type="InterPro" id="IPR013783">
    <property type="entry name" value="Ig-like_fold"/>
</dbReference>
<evidence type="ECO:0000256" key="1">
    <source>
        <dbReference type="SAM" id="MobiDB-lite"/>
    </source>
</evidence>
<dbReference type="CDD" id="cd00063">
    <property type="entry name" value="FN3"/>
    <property type="match status" value="1"/>
</dbReference>
<feature type="transmembrane region" description="Helical" evidence="2">
    <location>
        <begin position="651"/>
        <end position="676"/>
    </location>
</feature>
<feature type="domain" description="Fibronectin type-III" evidence="3">
    <location>
        <begin position="238"/>
        <end position="328"/>
    </location>
</feature>
<keyword evidence="5" id="KW-1185">Reference proteome</keyword>
<dbReference type="SUPFAM" id="SSF49265">
    <property type="entry name" value="Fibronectin type III"/>
    <property type="match status" value="2"/>
</dbReference>
<dbReference type="EMBL" id="PZQS01000010">
    <property type="protein sequence ID" value="PVD23842.1"/>
    <property type="molecule type" value="Genomic_DNA"/>
</dbReference>
<dbReference type="Pfam" id="PF00041">
    <property type="entry name" value="fn3"/>
    <property type="match status" value="1"/>
</dbReference>
<name>A0A2T7NRR4_POMCA</name>
<gene>
    <name evidence="4" type="ORF">C0Q70_17116</name>
</gene>
<evidence type="ECO:0000313" key="5">
    <source>
        <dbReference type="Proteomes" id="UP000245119"/>
    </source>
</evidence>
<dbReference type="InterPro" id="IPR003961">
    <property type="entry name" value="FN3_dom"/>
</dbReference>
<keyword evidence="2" id="KW-1133">Transmembrane helix</keyword>
<keyword evidence="2" id="KW-0812">Transmembrane</keyword>
<feature type="compositionally biased region" description="Polar residues" evidence="1">
    <location>
        <begin position="714"/>
        <end position="732"/>
    </location>
</feature>
<organism evidence="4 5">
    <name type="scientific">Pomacea canaliculata</name>
    <name type="common">Golden apple snail</name>
    <dbReference type="NCBI Taxonomy" id="400727"/>
    <lineage>
        <taxon>Eukaryota</taxon>
        <taxon>Metazoa</taxon>
        <taxon>Spiralia</taxon>
        <taxon>Lophotrochozoa</taxon>
        <taxon>Mollusca</taxon>
        <taxon>Gastropoda</taxon>
        <taxon>Caenogastropoda</taxon>
        <taxon>Architaenioglossa</taxon>
        <taxon>Ampullarioidea</taxon>
        <taxon>Ampullariidae</taxon>
        <taxon>Pomacea</taxon>
    </lineage>
</organism>
<dbReference type="Gene3D" id="2.60.40.10">
    <property type="entry name" value="Immunoglobulins"/>
    <property type="match status" value="3"/>
</dbReference>
<dbReference type="PANTHER" id="PTHR48483:SF1">
    <property type="entry name" value="INTERLEUKIN-12 RECEPTOR SUBUNIT BETA-1-RELATED"/>
    <property type="match status" value="1"/>
</dbReference>
<feature type="region of interest" description="Disordered" evidence="1">
    <location>
        <begin position="937"/>
        <end position="967"/>
    </location>
</feature>